<dbReference type="KEGG" id="vg:19686954"/>
<accession>A0A060AML6</accession>
<evidence type="ECO:0000256" key="1">
    <source>
        <dbReference type="SAM" id="Phobius"/>
    </source>
</evidence>
<evidence type="ECO:0000313" key="2">
    <source>
        <dbReference type="EMBL" id="AIA64733.1"/>
    </source>
</evidence>
<feature type="transmembrane region" description="Helical" evidence="1">
    <location>
        <begin position="6"/>
        <end position="23"/>
    </location>
</feature>
<gene>
    <name evidence="2" type="ORF">CR8_203</name>
</gene>
<keyword evidence="1" id="KW-1133">Transmembrane helix</keyword>
<reference evidence="2 3" key="1">
    <citation type="submission" date="2013-04" db="EMBL/GenBank/DDBJ databases">
        <title>Complete Genome Sequence of Cronobacter sakazakii Bacteriophage CR8.</title>
        <authorList>
            <person name="Kim Y."/>
            <person name="Shin H."/>
            <person name="Ryu S."/>
        </authorList>
    </citation>
    <scope>NUCLEOTIDE SEQUENCE [LARGE SCALE GENOMIC DNA]</scope>
</reference>
<sequence>MTIPIYLLGVCISAAAWFILIKFRQEGFYIPMPRKFDGNLLDPLNHKNVDWSLLMLGWFLMAVLWPLGWALLVLFYILAWFIEIVCWIWNHTVGNEDLARKIFGGKE</sequence>
<keyword evidence="3" id="KW-1185">Reference proteome</keyword>
<dbReference type="EMBL" id="KC954774">
    <property type="protein sequence ID" value="AIA64733.1"/>
    <property type="molecule type" value="Genomic_DNA"/>
</dbReference>
<evidence type="ECO:0000313" key="3">
    <source>
        <dbReference type="Proteomes" id="UP000026984"/>
    </source>
</evidence>
<dbReference type="GeneID" id="19686954"/>
<dbReference type="Proteomes" id="UP000026984">
    <property type="component" value="Segment"/>
</dbReference>
<protein>
    <submittedName>
        <fullName evidence="2">Uncharacterized protein</fullName>
    </submittedName>
</protein>
<name>A0A060AML6_9CAUD</name>
<organism evidence="2 3">
    <name type="scientific">Cronobacter phage CR8</name>
    <dbReference type="NCBI Taxonomy" id="1327934"/>
    <lineage>
        <taxon>Viruses</taxon>
        <taxon>Duplodnaviria</taxon>
        <taxon>Heunggongvirae</taxon>
        <taxon>Uroviricota</taxon>
        <taxon>Caudoviricetes</taxon>
        <taxon>Vequintavirinae</taxon>
        <taxon>Certrevirus</taxon>
        <taxon>Certrevirus CR8</taxon>
    </lineage>
</organism>
<dbReference type="RefSeq" id="YP_009042440.1">
    <property type="nucleotide sequence ID" value="NC_024354.1"/>
</dbReference>
<keyword evidence="1" id="KW-0472">Membrane</keyword>
<keyword evidence="1" id="KW-0812">Transmembrane</keyword>
<feature type="transmembrane region" description="Helical" evidence="1">
    <location>
        <begin position="53"/>
        <end position="82"/>
    </location>
</feature>
<proteinExistence type="predicted"/>